<dbReference type="PROSITE" id="PS51375">
    <property type="entry name" value="PPR"/>
    <property type="match status" value="1"/>
</dbReference>
<dbReference type="AlphaFoldDB" id="A0A452Y2R0"/>
<reference evidence="4" key="4">
    <citation type="submission" date="2019-03" db="UniProtKB">
        <authorList>
            <consortium name="EnsemblPlants"/>
        </authorList>
    </citation>
    <scope>IDENTIFICATION</scope>
</reference>
<dbReference type="InterPro" id="IPR002885">
    <property type="entry name" value="PPR_rpt"/>
</dbReference>
<evidence type="ECO:0000256" key="2">
    <source>
        <dbReference type="ARBA" id="ARBA00022946"/>
    </source>
</evidence>
<accession>A0A452Y2R0</accession>
<keyword evidence="1" id="KW-0677">Repeat</keyword>
<dbReference type="Proteomes" id="UP000015105">
    <property type="component" value="Chromosome 1D"/>
</dbReference>
<sequence>GRPPYDMIISYPSERAIPTRPHNKRSAPTQQFPSSTVIRLSLWLLVARTSARVFQSGLPHDVAPSSLTHQTDERPKGFGSIQKCGCMEEAWCRFDRVHCHDVVLRNSMIGGLAMNDHGDRALELFQRMLENGFVPNQSTFVAALCACTHTRSSGPREEKFPVDAAARGRARATQRALWVPSRSSWARRTR</sequence>
<dbReference type="STRING" id="200361.A0A452Y2R0"/>
<dbReference type="Gene3D" id="1.25.40.10">
    <property type="entry name" value="Tetratricopeptide repeat domain"/>
    <property type="match status" value="1"/>
</dbReference>
<dbReference type="InterPro" id="IPR011990">
    <property type="entry name" value="TPR-like_helical_dom_sf"/>
</dbReference>
<protein>
    <recommendedName>
        <fullName evidence="6">Pentacotripeptide-repeat region of PRORP domain-containing protein</fullName>
    </recommendedName>
</protein>
<reference evidence="4" key="5">
    <citation type="journal article" date="2021" name="G3 (Bethesda)">
        <title>Aegilops tauschii genome assembly Aet v5.0 features greater sequence contiguity and improved annotation.</title>
        <authorList>
            <person name="Wang L."/>
            <person name="Zhu T."/>
            <person name="Rodriguez J.C."/>
            <person name="Deal K.R."/>
            <person name="Dubcovsky J."/>
            <person name="McGuire P.E."/>
            <person name="Lux T."/>
            <person name="Spannagl M."/>
            <person name="Mayer K.F.X."/>
            <person name="Baldrich P."/>
            <person name="Meyers B.C."/>
            <person name="Huo N."/>
            <person name="Gu Y.Q."/>
            <person name="Zhou H."/>
            <person name="Devos K.M."/>
            <person name="Bennetzen J.L."/>
            <person name="Unver T."/>
            <person name="Budak H."/>
            <person name="Gulick P.J."/>
            <person name="Galiba G."/>
            <person name="Kalapos B."/>
            <person name="Nelson D.R."/>
            <person name="Li P."/>
            <person name="You F.M."/>
            <person name="Luo M.C."/>
            <person name="Dvorak J."/>
        </authorList>
    </citation>
    <scope>NUCLEOTIDE SEQUENCE [LARGE SCALE GENOMIC DNA]</scope>
    <source>
        <strain evidence="4">cv. AL8/78</strain>
    </source>
</reference>
<keyword evidence="5" id="KW-1185">Reference proteome</keyword>
<evidence type="ECO:0000256" key="1">
    <source>
        <dbReference type="ARBA" id="ARBA00022737"/>
    </source>
</evidence>
<dbReference type="Pfam" id="PF13041">
    <property type="entry name" value="PPR_2"/>
    <property type="match status" value="1"/>
</dbReference>
<evidence type="ECO:0000256" key="3">
    <source>
        <dbReference type="PROSITE-ProRule" id="PRU00708"/>
    </source>
</evidence>
<reference evidence="4" key="3">
    <citation type="journal article" date="2017" name="Nature">
        <title>Genome sequence of the progenitor of the wheat D genome Aegilops tauschii.</title>
        <authorList>
            <person name="Luo M.C."/>
            <person name="Gu Y.Q."/>
            <person name="Puiu D."/>
            <person name="Wang H."/>
            <person name="Twardziok S.O."/>
            <person name="Deal K.R."/>
            <person name="Huo N."/>
            <person name="Zhu T."/>
            <person name="Wang L."/>
            <person name="Wang Y."/>
            <person name="McGuire P.E."/>
            <person name="Liu S."/>
            <person name="Long H."/>
            <person name="Ramasamy R.K."/>
            <person name="Rodriguez J.C."/>
            <person name="Van S.L."/>
            <person name="Yuan L."/>
            <person name="Wang Z."/>
            <person name="Xia Z."/>
            <person name="Xiao L."/>
            <person name="Anderson O.D."/>
            <person name="Ouyang S."/>
            <person name="Liang Y."/>
            <person name="Zimin A.V."/>
            <person name="Pertea G."/>
            <person name="Qi P."/>
            <person name="Bennetzen J.L."/>
            <person name="Dai X."/>
            <person name="Dawson M.W."/>
            <person name="Muller H.G."/>
            <person name="Kugler K."/>
            <person name="Rivarola-Duarte L."/>
            <person name="Spannagl M."/>
            <person name="Mayer K.F.X."/>
            <person name="Lu F.H."/>
            <person name="Bevan M.W."/>
            <person name="Leroy P."/>
            <person name="Li P."/>
            <person name="You F.M."/>
            <person name="Sun Q."/>
            <person name="Liu Z."/>
            <person name="Lyons E."/>
            <person name="Wicker T."/>
            <person name="Salzberg S.L."/>
            <person name="Devos K.M."/>
            <person name="Dvorak J."/>
        </authorList>
    </citation>
    <scope>NUCLEOTIDE SEQUENCE [LARGE SCALE GENOMIC DNA]</scope>
    <source>
        <strain evidence="4">cv. AL8/78</strain>
    </source>
</reference>
<dbReference type="GO" id="GO:0003723">
    <property type="term" value="F:RNA binding"/>
    <property type="evidence" value="ECO:0007669"/>
    <property type="project" value="InterPro"/>
</dbReference>
<keyword evidence="2" id="KW-0809">Transit peptide</keyword>
<dbReference type="GO" id="GO:0009451">
    <property type="term" value="P:RNA modification"/>
    <property type="evidence" value="ECO:0007669"/>
    <property type="project" value="InterPro"/>
</dbReference>
<evidence type="ECO:0000313" key="5">
    <source>
        <dbReference type="Proteomes" id="UP000015105"/>
    </source>
</evidence>
<proteinExistence type="predicted"/>
<name>A0A452Y2R0_AEGTS</name>
<dbReference type="Gramene" id="AET1Gv20267600.1">
    <property type="protein sequence ID" value="AET1Gv20267600.1"/>
    <property type="gene ID" value="AET1Gv20267600"/>
</dbReference>
<dbReference type="NCBIfam" id="TIGR00756">
    <property type="entry name" value="PPR"/>
    <property type="match status" value="1"/>
</dbReference>
<dbReference type="InterPro" id="IPR046960">
    <property type="entry name" value="PPR_At4g14850-like_plant"/>
</dbReference>
<feature type="repeat" description="PPR" evidence="3">
    <location>
        <begin position="101"/>
        <end position="135"/>
    </location>
</feature>
<reference evidence="5" key="2">
    <citation type="journal article" date="2017" name="Nat. Plants">
        <title>The Aegilops tauschii genome reveals multiple impacts of transposons.</title>
        <authorList>
            <person name="Zhao G."/>
            <person name="Zou C."/>
            <person name="Li K."/>
            <person name="Wang K."/>
            <person name="Li T."/>
            <person name="Gao L."/>
            <person name="Zhang X."/>
            <person name="Wang H."/>
            <person name="Yang Z."/>
            <person name="Liu X."/>
            <person name="Jiang W."/>
            <person name="Mao L."/>
            <person name="Kong X."/>
            <person name="Jiao Y."/>
            <person name="Jia J."/>
        </authorList>
    </citation>
    <scope>NUCLEOTIDE SEQUENCE [LARGE SCALE GENOMIC DNA]</scope>
    <source>
        <strain evidence="5">cv. AL8/78</strain>
    </source>
</reference>
<reference evidence="5" key="1">
    <citation type="journal article" date="2014" name="Science">
        <title>Ancient hybridizations among the ancestral genomes of bread wheat.</title>
        <authorList>
            <consortium name="International Wheat Genome Sequencing Consortium,"/>
            <person name="Marcussen T."/>
            <person name="Sandve S.R."/>
            <person name="Heier L."/>
            <person name="Spannagl M."/>
            <person name="Pfeifer M."/>
            <person name="Jakobsen K.S."/>
            <person name="Wulff B.B."/>
            <person name="Steuernagel B."/>
            <person name="Mayer K.F."/>
            <person name="Olsen O.A."/>
        </authorList>
    </citation>
    <scope>NUCLEOTIDE SEQUENCE [LARGE SCALE GENOMIC DNA]</scope>
    <source>
        <strain evidence="5">cv. AL8/78</strain>
    </source>
</reference>
<dbReference type="EnsemblPlants" id="AET1Gv20267600.1">
    <property type="protein sequence ID" value="AET1Gv20267600.1"/>
    <property type="gene ID" value="AET1Gv20267600"/>
</dbReference>
<evidence type="ECO:0008006" key="6">
    <source>
        <dbReference type="Google" id="ProtNLM"/>
    </source>
</evidence>
<organism evidence="4 5">
    <name type="scientific">Aegilops tauschii subsp. strangulata</name>
    <name type="common">Goatgrass</name>
    <dbReference type="NCBI Taxonomy" id="200361"/>
    <lineage>
        <taxon>Eukaryota</taxon>
        <taxon>Viridiplantae</taxon>
        <taxon>Streptophyta</taxon>
        <taxon>Embryophyta</taxon>
        <taxon>Tracheophyta</taxon>
        <taxon>Spermatophyta</taxon>
        <taxon>Magnoliopsida</taxon>
        <taxon>Liliopsida</taxon>
        <taxon>Poales</taxon>
        <taxon>Poaceae</taxon>
        <taxon>BOP clade</taxon>
        <taxon>Pooideae</taxon>
        <taxon>Triticodae</taxon>
        <taxon>Triticeae</taxon>
        <taxon>Triticinae</taxon>
        <taxon>Aegilops</taxon>
    </lineage>
</organism>
<dbReference type="PANTHER" id="PTHR47926">
    <property type="entry name" value="PENTATRICOPEPTIDE REPEAT-CONTAINING PROTEIN"/>
    <property type="match status" value="1"/>
</dbReference>
<evidence type="ECO:0000313" key="4">
    <source>
        <dbReference type="EnsemblPlants" id="AET1Gv20267600.1"/>
    </source>
</evidence>